<protein>
    <submittedName>
        <fullName evidence="2">Uncharacterized protein</fullName>
    </submittedName>
</protein>
<evidence type="ECO:0000313" key="3">
    <source>
        <dbReference type="Proteomes" id="UP000001351"/>
    </source>
</evidence>
<evidence type="ECO:0000256" key="1">
    <source>
        <dbReference type="SAM" id="MobiDB-lite"/>
    </source>
</evidence>
<dbReference type="Proteomes" id="UP000001351">
    <property type="component" value="Chromosome"/>
</dbReference>
<reference evidence="2 3" key="1">
    <citation type="journal article" date="2011" name="Mol. Biol. Evol.">
        <title>Comparative genomic analysis of fruiting body formation in Myxococcales.</title>
        <authorList>
            <person name="Huntley S."/>
            <person name="Hamann N."/>
            <person name="Wegener-Feldbrugge S."/>
            <person name="Treuner-Lange A."/>
            <person name="Kube M."/>
            <person name="Reinhardt R."/>
            <person name="Klages S."/>
            <person name="Muller R."/>
            <person name="Ronning C.M."/>
            <person name="Nierman W.C."/>
            <person name="Sogaard-Andersen L."/>
        </authorList>
    </citation>
    <scope>NUCLEOTIDE SEQUENCE [LARGE SCALE GENOMIC DNA]</scope>
    <source>
        <strain evidence="2 3">DW4/3-1</strain>
    </source>
</reference>
<feature type="region of interest" description="Disordered" evidence="1">
    <location>
        <begin position="132"/>
        <end position="154"/>
    </location>
</feature>
<dbReference type="HOGENOM" id="CLU_1703180_0_0_7"/>
<feature type="compositionally biased region" description="Polar residues" evidence="1">
    <location>
        <begin position="96"/>
        <end position="114"/>
    </location>
</feature>
<dbReference type="AlphaFoldDB" id="E3FIL9"/>
<dbReference type="KEGG" id="sur:STAUR_7611"/>
<gene>
    <name evidence="2" type="ordered locus">STAUR_7611</name>
</gene>
<evidence type="ECO:0000313" key="2">
    <source>
        <dbReference type="EMBL" id="ADO75366.1"/>
    </source>
</evidence>
<dbReference type="EMBL" id="CP002271">
    <property type="protein sequence ID" value="ADO75366.1"/>
    <property type="molecule type" value="Genomic_DNA"/>
</dbReference>
<name>E3FIL9_STIAD</name>
<proteinExistence type="predicted"/>
<sequence length="154" mass="17270">MTQDVWACEALFRDGRPARVSGPWVPSPRCRCRFLRCACRPSRQVPRTGRSCCCCTASRSHRRAGARCCPCSATRASGPWRRTCGAMGARTGRSPGMTSTRWRGTSSNWPATFSQTAPRTWWGMTGEASSPFTWPPGTPRPWTGWWPSTRPTWR</sequence>
<feature type="compositionally biased region" description="Low complexity" evidence="1">
    <location>
        <begin position="140"/>
        <end position="154"/>
    </location>
</feature>
<keyword evidence="3" id="KW-1185">Reference proteome</keyword>
<feature type="region of interest" description="Disordered" evidence="1">
    <location>
        <begin position="87"/>
        <end position="114"/>
    </location>
</feature>
<organism evidence="2 3">
    <name type="scientific">Stigmatella aurantiaca (strain DW4/3-1)</name>
    <dbReference type="NCBI Taxonomy" id="378806"/>
    <lineage>
        <taxon>Bacteria</taxon>
        <taxon>Pseudomonadati</taxon>
        <taxon>Myxococcota</taxon>
        <taxon>Myxococcia</taxon>
        <taxon>Myxococcales</taxon>
        <taxon>Cystobacterineae</taxon>
        <taxon>Archangiaceae</taxon>
        <taxon>Stigmatella</taxon>
    </lineage>
</organism>
<accession>E3FIL9</accession>